<keyword evidence="3" id="KW-1185">Reference proteome</keyword>
<dbReference type="AlphaFoldDB" id="A0AAV5UNZ5"/>
<dbReference type="EMBL" id="BTSY01000001">
    <property type="protein sequence ID" value="GMT08840.1"/>
    <property type="molecule type" value="Genomic_DNA"/>
</dbReference>
<feature type="region of interest" description="Disordered" evidence="1">
    <location>
        <begin position="25"/>
        <end position="62"/>
    </location>
</feature>
<sequence>KAEEKKVLYLQKAARYEEIAAEERSRGEKRARFASKNEKKGEQARAVAASAEKEEERIRAMM</sequence>
<proteinExistence type="predicted"/>
<evidence type="ECO:0000256" key="1">
    <source>
        <dbReference type="SAM" id="MobiDB-lite"/>
    </source>
</evidence>
<organism evidence="2 3">
    <name type="scientific">Pristionchus fissidentatus</name>
    <dbReference type="NCBI Taxonomy" id="1538716"/>
    <lineage>
        <taxon>Eukaryota</taxon>
        <taxon>Metazoa</taxon>
        <taxon>Ecdysozoa</taxon>
        <taxon>Nematoda</taxon>
        <taxon>Chromadorea</taxon>
        <taxon>Rhabditida</taxon>
        <taxon>Rhabditina</taxon>
        <taxon>Diplogasteromorpha</taxon>
        <taxon>Diplogasteroidea</taxon>
        <taxon>Neodiplogasteridae</taxon>
        <taxon>Pristionchus</taxon>
    </lineage>
</organism>
<accession>A0AAV5UNZ5</accession>
<feature type="non-terminal residue" evidence="2">
    <location>
        <position position="1"/>
    </location>
</feature>
<comment type="caution">
    <text evidence="2">The sequence shown here is derived from an EMBL/GenBank/DDBJ whole genome shotgun (WGS) entry which is preliminary data.</text>
</comment>
<feature type="compositionally biased region" description="Basic and acidic residues" evidence="1">
    <location>
        <begin position="25"/>
        <end position="43"/>
    </location>
</feature>
<evidence type="ECO:0000313" key="2">
    <source>
        <dbReference type="EMBL" id="GMT08840.1"/>
    </source>
</evidence>
<dbReference type="Proteomes" id="UP001432322">
    <property type="component" value="Unassembled WGS sequence"/>
</dbReference>
<name>A0AAV5UNZ5_9BILA</name>
<evidence type="ECO:0000313" key="3">
    <source>
        <dbReference type="Proteomes" id="UP001432322"/>
    </source>
</evidence>
<feature type="compositionally biased region" description="Basic and acidic residues" evidence="1">
    <location>
        <begin position="51"/>
        <end position="62"/>
    </location>
</feature>
<reference evidence="2" key="1">
    <citation type="submission" date="2023-10" db="EMBL/GenBank/DDBJ databases">
        <title>Genome assembly of Pristionchus species.</title>
        <authorList>
            <person name="Yoshida K."/>
            <person name="Sommer R.J."/>
        </authorList>
    </citation>
    <scope>NUCLEOTIDE SEQUENCE</scope>
    <source>
        <strain evidence="2">RS5133</strain>
    </source>
</reference>
<gene>
    <name evidence="2" type="ORF">PFISCL1PPCAC_137</name>
</gene>
<protein>
    <submittedName>
        <fullName evidence="2">Uncharacterized protein</fullName>
    </submittedName>
</protein>